<dbReference type="InterPro" id="IPR024042">
    <property type="entry name" value="TM1646-like_dom_sf"/>
</dbReference>
<dbReference type="InterPro" id="IPR005585">
    <property type="entry name" value="DUF327"/>
</dbReference>
<dbReference type="RefSeq" id="WP_257821184.1">
    <property type="nucleotide sequence ID" value="NZ_JABXYM010000001.1"/>
</dbReference>
<proteinExistence type="predicted"/>
<dbReference type="Pfam" id="PF03885">
    <property type="entry name" value="DUF327"/>
    <property type="match status" value="1"/>
</dbReference>
<dbReference type="Gene3D" id="1.20.120.490">
    <property type="entry name" value="Hypothetical protein TM1646-like domain"/>
    <property type="match status" value="1"/>
</dbReference>
<keyword evidence="3" id="KW-1185">Reference proteome</keyword>
<evidence type="ECO:0000313" key="2">
    <source>
        <dbReference type="EMBL" id="MCR6096628.1"/>
    </source>
</evidence>
<sequence>MDVQKLGRTSLNKPVSKSSTNGTEAKVSFQEIMQRGRHSAEYERLGQLMQKIDDQGKTLSESRTVEELRKYKQLVKEFMDDAVKLGLSLEERKGFNRRGRTKVYKIVREVDRKLLDLTDAVLNEQKKSLDILNMVGEIKGLLVNIYA</sequence>
<feature type="region of interest" description="Disordered" evidence="1">
    <location>
        <begin position="1"/>
        <end position="25"/>
    </location>
</feature>
<dbReference type="SUPFAM" id="SSF158397">
    <property type="entry name" value="TM1646-like"/>
    <property type="match status" value="1"/>
</dbReference>
<organism evidence="2 3">
    <name type="scientific">Salipaludibacillus agaradhaerens</name>
    <name type="common">Bacillus agaradhaerens</name>
    <dbReference type="NCBI Taxonomy" id="76935"/>
    <lineage>
        <taxon>Bacteria</taxon>
        <taxon>Bacillati</taxon>
        <taxon>Bacillota</taxon>
        <taxon>Bacilli</taxon>
        <taxon>Bacillales</taxon>
        <taxon>Bacillaceae</taxon>
    </lineage>
</organism>
<dbReference type="AlphaFoldDB" id="A0A9Q4B1H4"/>
<protein>
    <submittedName>
        <fullName evidence="2">YaaR family protein</fullName>
    </submittedName>
</protein>
<accession>A0A9Q4B1H4</accession>
<dbReference type="EMBL" id="JABXYM010000001">
    <property type="protein sequence ID" value="MCR6096628.1"/>
    <property type="molecule type" value="Genomic_DNA"/>
</dbReference>
<name>A0A9Q4B1H4_SALAG</name>
<gene>
    <name evidence="2" type="ORF">HXA33_08670</name>
</gene>
<reference evidence="2" key="1">
    <citation type="submission" date="2020-06" db="EMBL/GenBank/DDBJ databases">
        <title>Insight into the genomes of haloalkaliphilic bacilli from Kenyan soda lakes.</title>
        <authorList>
            <person name="Mwirichia R."/>
            <person name="Villamizar G.C."/>
            <person name="Poehlein A."/>
            <person name="Mugweru J."/>
            <person name="Kipnyargis A."/>
            <person name="Kiplimo D."/>
            <person name="Orwa P."/>
            <person name="Daniel R."/>
        </authorList>
    </citation>
    <scope>NUCLEOTIDE SEQUENCE</scope>
    <source>
        <strain evidence="2">B1096_S55</strain>
    </source>
</reference>
<evidence type="ECO:0000256" key="1">
    <source>
        <dbReference type="SAM" id="MobiDB-lite"/>
    </source>
</evidence>
<evidence type="ECO:0000313" key="3">
    <source>
        <dbReference type="Proteomes" id="UP001057753"/>
    </source>
</evidence>
<comment type="caution">
    <text evidence="2">The sequence shown here is derived from an EMBL/GenBank/DDBJ whole genome shotgun (WGS) entry which is preliminary data.</text>
</comment>
<dbReference type="Proteomes" id="UP001057753">
    <property type="component" value="Unassembled WGS sequence"/>
</dbReference>
<feature type="compositionally biased region" description="Polar residues" evidence="1">
    <location>
        <begin position="7"/>
        <end position="23"/>
    </location>
</feature>